<comment type="caution">
    <text evidence="4">The sequence shown here is derived from an EMBL/GenBank/DDBJ whole genome shotgun (WGS) entry which is preliminary data.</text>
</comment>
<evidence type="ECO:0000313" key="4">
    <source>
        <dbReference type="EMBL" id="KAA1194322.1"/>
    </source>
</evidence>
<dbReference type="RefSeq" id="WP_149609791.1">
    <property type="nucleotide sequence ID" value="NZ_VTUX01000001.1"/>
</dbReference>
<evidence type="ECO:0000259" key="3">
    <source>
        <dbReference type="Pfam" id="PF02737"/>
    </source>
</evidence>
<dbReference type="InterPro" id="IPR013328">
    <property type="entry name" value="6PGD_dom2"/>
</dbReference>
<dbReference type="InterPro" id="IPR008927">
    <property type="entry name" value="6-PGluconate_DH-like_C_sf"/>
</dbReference>
<dbReference type="Pfam" id="PF00725">
    <property type="entry name" value="3HCDH"/>
    <property type="match status" value="1"/>
</dbReference>
<name>A0A5B0X506_9GAMM</name>
<dbReference type="GO" id="GO:0070403">
    <property type="term" value="F:NAD+ binding"/>
    <property type="evidence" value="ECO:0007669"/>
    <property type="project" value="InterPro"/>
</dbReference>
<dbReference type="PANTHER" id="PTHR48075">
    <property type="entry name" value="3-HYDROXYACYL-COA DEHYDROGENASE FAMILY PROTEIN"/>
    <property type="match status" value="1"/>
</dbReference>
<dbReference type="Gene3D" id="1.10.1040.10">
    <property type="entry name" value="N-(1-d-carboxylethyl)-l-norvaline Dehydrogenase, domain 2"/>
    <property type="match status" value="2"/>
</dbReference>
<dbReference type="PANTHER" id="PTHR48075:SF5">
    <property type="entry name" value="3-HYDROXYBUTYRYL-COA DEHYDROGENASE"/>
    <property type="match status" value="1"/>
</dbReference>
<gene>
    <name evidence="4" type="ORF">F0M18_02505</name>
</gene>
<protein>
    <recommendedName>
        <fullName evidence="6">3-hydroxybutyryl-CoA dehydrogenase</fullName>
    </recommendedName>
</protein>
<evidence type="ECO:0000256" key="1">
    <source>
        <dbReference type="ARBA" id="ARBA00023002"/>
    </source>
</evidence>
<feature type="domain" description="3-hydroxyacyl-CoA dehydrogenase NAD binding" evidence="3">
    <location>
        <begin position="9"/>
        <end position="183"/>
    </location>
</feature>
<dbReference type="InterPro" id="IPR036291">
    <property type="entry name" value="NAD(P)-bd_dom_sf"/>
</dbReference>
<proteinExistence type="predicted"/>
<feature type="domain" description="3-hydroxyacyl-CoA dehydrogenase C-terminal" evidence="2">
    <location>
        <begin position="188"/>
        <end position="286"/>
    </location>
</feature>
<dbReference type="GO" id="GO:0016616">
    <property type="term" value="F:oxidoreductase activity, acting on the CH-OH group of donors, NAD or NADP as acceptor"/>
    <property type="evidence" value="ECO:0007669"/>
    <property type="project" value="InterPro"/>
</dbReference>
<dbReference type="Proteomes" id="UP000323708">
    <property type="component" value="Unassembled WGS sequence"/>
</dbReference>
<keyword evidence="1" id="KW-0560">Oxidoreductase</keyword>
<sequence length="396" mass="42597">MTVPGINTVCYVGAGTMGCYNSLAAAISGYDVVLQDVNPETLAGVGQRHQEFAAMLVGGGYCGQDAIPAALARVTIQPDLAQAVADADLVSESVFERLDIKRDVHAKLDSMCSPRTLITTNSSILQVSQIEDVLQHGERFAALHSHLGSPLVDIVPGPRTDAACVELLRRYVLSISGVPLVLKKEYPGYVLNAMLGPVLSVAQSLVLDGGATVEDVDRAWMTSRSAVMGPFGMIDLFGINLIHDTWEQQERSHYLPALREQALDFLGSYMKQGHLGMKSGRGFYRYPEPAYQRPEFLSEARGLEDLAAALEVALIGNAVLIAAAGVADAEQVDQAWQAGTYLNSGPFEILSSMGFEAFSRMLSREVAGARFSDVAAARVKDYLGTEFARTGGFHHV</sequence>
<dbReference type="SUPFAM" id="SSF51735">
    <property type="entry name" value="NAD(P)-binding Rossmann-fold domains"/>
    <property type="match status" value="1"/>
</dbReference>
<evidence type="ECO:0008006" key="6">
    <source>
        <dbReference type="Google" id="ProtNLM"/>
    </source>
</evidence>
<organism evidence="4 5">
    <name type="scientific">Pseudohalioglobus sediminis</name>
    <dbReference type="NCBI Taxonomy" id="2606449"/>
    <lineage>
        <taxon>Bacteria</taxon>
        <taxon>Pseudomonadati</taxon>
        <taxon>Pseudomonadota</taxon>
        <taxon>Gammaproteobacteria</taxon>
        <taxon>Cellvibrionales</taxon>
        <taxon>Halieaceae</taxon>
        <taxon>Pseudohalioglobus</taxon>
    </lineage>
</organism>
<dbReference type="EMBL" id="VTUX01000001">
    <property type="protein sequence ID" value="KAA1194322.1"/>
    <property type="molecule type" value="Genomic_DNA"/>
</dbReference>
<dbReference type="SUPFAM" id="SSF48179">
    <property type="entry name" value="6-phosphogluconate dehydrogenase C-terminal domain-like"/>
    <property type="match status" value="1"/>
</dbReference>
<dbReference type="Gene3D" id="3.40.50.720">
    <property type="entry name" value="NAD(P)-binding Rossmann-like Domain"/>
    <property type="match status" value="1"/>
</dbReference>
<dbReference type="AlphaFoldDB" id="A0A5B0X506"/>
<accession>A0A5B0X506</accession>
<dbReference type="Pfam" id="PF02737">
    <property type="entry name" value="3HCDH_N"/>
    <property type="match status" value="1"/>
</dbReference>
<keyword evidence="5" id="KW-1185">Reference proteome</keyword>
<dbReference type="InterPro" id="IPR006108">
    <property type="entry name" value="3HC_DH_C"/>
</dbReference>
<evidence type="ECO:0000313" key="5">
    <source>
        <dbReference type="Proteomes" id="UP000323708"/>
    </source>
</evidence>
<reference evidence="4 5" key="1">
    <citation type="submission" date="2019-09" db="EMBL/GenBank/DDBJ databases">
        <authorList>
            <person name="Chen X.-Y."/>
        </authorList>
    </citation>
    <scope>NUCLEOTIDE SEQUENCE [LARGE SCALE GENOMIC DNA]</scope>
    <source>
        <strain evidence="4 5">NY5</strain>
    </source>
</reference>
<evidence type="ECO:0000259" key="2">
    <source>
        <dbReference type="Pfam" id="PF00725"/>
    </source>
</evidence>
<dbReference type="InterPro" id="IPR006176">
    <property type="entry name" value="3-OHacyl-CoA_DH_NAD-bd"/>
</dbReference>
<dbReference type="GO" id="GO:0006631">
    <property type="term" value="P:fatty acid metabolic process"/>
    <property type="evidence" value="ECO:0007669"/>
    <property type="project" value="InterPro"/>
</dbReference>